<evidence type="ECO:0000256" key="6">
    <source>
        <dbReference type="SAM" id="MobiDB-lite"/>
    </source>
</evidence>
<feature type="zinc finger region" description="C3H1-type" evidence="5">
    <location>
        <begin position="45"/>
        <end position="73"/>
    </location>
</feature>
<keyword evidence="4 5" id="KW-0862">Zinc</keyword>
<reference evidence="8" key="1">
    <citation type="submission" date="2023-08" db="EMBL/GenBank/DDBJ databases">
        <authorList>
            <person name="Chen Y."/>
            <person name="Shah S."/>
            <person name="Dougan E. K."/>
            <person name="Thang M."/>
            <person name="Chan C."/>
        </authorList>
    </citation>
    <scope>NUCLEOTIDE SEQUENCE</scope>
</reference>
<dbReference type="GO" id="GO:0003729">
    <property type="term" value="F:mRNA binding"/>
    <property type="evidence" value="ECO:0007669"/>
    <property type="project" value="InterPro"/>
</dbReference>
<gene>
    <name evidence="8" type="ORF">EVOR1521_LOCUS5252</name>
</gene>
<organism evidence="8 9">
    <name type="scientific">Effrenium voratum</name>
    <dbReference type="NCBI Taxonomy" id="2562239"/>
    <lineage>
        <taxon>Eukaryota</taxon>
        <taxon>Sar</taxon>
        <taxon>Alveolata</taxon>
        <taxon>Dinophyceae</taxon>
        <taxon>Suessiales</taxon>
        <taxon>Symbiodiniaceae</taxon>
        <taxon>Effrenium</taxon>
    </lineage>
</organism>
<feature type="domain" description="C3H1-type" evidence="7">
    <location>
        <begin position="10"/>
        <end position="37"/>
    </location>
</feature>
<dbReference type="SMART" id="SM00356">
    <property type="entry name" value="ZnF_C3H1"/>
    <property type="match status" value="2"/>
</dbReference>
<dbReference type="Pfam" id="PF14608">
    <property type="entry name" value="zf-CCCH_2"/>
    <property type="match status" value="1"/>
</dbReference>
<sequence>MATENVRAALKQTRLCKYWSSNRCMMGESCNFAHSHQELRATPDLVATKLCFQWSSKGRCKKGSACTFAHGKHQLRQPDEKKPNPTRISWEPMKVMLEPGSWIWKHQRVEVCDLGFRVDHPCSLRAPFLPESSGWAWSSRKRRVWPPQTCPAQGHGRTLSRPAPRA</sequence>
<dbReference type="Pfam" id="PF00642">
    <property type="entry name" value="zf-CCCH"/>
    <property type="match status" value="1"/>
</dbReference>
<keyword evidence="9" id="KW-1185">Reference proteome</keyword>
<evidence type="ECO:0000256" key="3">
    <source>
        <dbReference type="ARBA" id="ARBA00022771"/>
    </source>
</evidence>
<dbReference type="InterPro" id="IPR045877">
    <property type="entry name" value="ZFP36-like"/>
</dbReference>
<comment type="caution">
    <text evidence="8">The sequence shown here is derived from an EMBL/GenBank/DDBJ whole genome shotgun (WGS) entry which is preliminary data.</text>
</comment>
<dbReference type="PANTHER" id="PTHR12547">
    <property type="entry name" value="CCCH ZINC FINGER/TIS11-RELATED"/>
    <property type="match status" value="1"/>
</dbReference>
<feature type="zinc finger region" description="C3H1-type" evidence="5">
    <location>
        <begin position="10"/>
        <end position="37"/>
    </location>
</feature>
<dbReference type="SUPFAM" id="SSF90229">
    <property type="entry name" value="CCCH zinc finger"/>
    <property type="match status" value="2"/>
</dbReference>
<keyword evidence="3 5" id="KW-0863">Zinc-finger</keyword>
<dbReference type="EMBL" id="CAUJNA010000363">
    <property type="protein sequence ID" value="CAJ1376120.1"/>
    <property type="molecule type" value="Genomic_DNA"/>
</dbReference>
<feature type="domain" description="C3H1-type" evidence="7">
    <location>
        <begin position="45"/>
        <end position="73"/>
    </location>
</feature>
<keyword evidence="1 5" id="KW-0479">Metal-binding</keyword>
<dbReference type="InterPro" id="IPR036855">
    <property type="entry name" value="Znf_CCCH_sf"/>
</dbReference>
<evidence type="ECO:0000259" key="7">
    <source>
        <dbReference type="PROSITE" id="PS50103"/>
    </source>
</evidence>
<evidence type="ECO:0000256" key="1">
    <source>
        <dbReference type="ARBA" id="ARBA00022723"/>
    </source>
</evidence>
<accession>A0AA36HWL3</accession>
<evidence type="ECO:0000313" key="9">
    <source>
        <dbReference type="Proteomes" id="UP001178507"/>
    </source>
</evidence>
<evidence type="ECO:0000313" key="8">
    <source>
        <dbReference type="EMBL" id="CAJ1376120.1"/>
    </source>
</evidence>
<evidence type="ECO:0000256" key="5">
    <source>
        <dbReference type="PROSITE-ProRule" id="PRU00723"/>
    </source>
</evidence>
<dbReference type="Proteomes" id="UP001178507">
    <property type="component" value="Unassembled WGS sequence"/>
</dbReference>
<keyword evidence="2" id="KW-0677">Repeat</keyword>
<dbReference type="AlphaFoldDB" id="A0AA36HWL3"/>
<evidence type="ECO:0000256" key="4">
    <source>
        <dbReference type="ARBA" id="ARBA00022833"/>
    </source>
</evidence>
<dbReference type="PROSITE" id="PS50103">
    <property type="entry name" value="ZF_C3H1"/>
    <property type="match status" value="2"/>
</dbReference>
<dbReference type="GO" id="GO:0008270">
    <property type="term" value="F:zinc ion binding"/>
    <property type="evidence" value="ECO:0007669"/>
    <property type="project" value="UniProtKB-KW"/>
</dbReference>
<dbReference type="Gene3D" id="4.10.1000.10">
    <property type="entry name" value="Zinc finger, CCCH-type"/>
    <property type="match status" value="2"/>
</dbReference>
<dbReference type="InterPro" id="IPR000571">
    <property type="entry name" value="Znf_CCCH"/>
</dbReference>
<proteinExistence type="predicted"/>
<name>A0AA36HWL3_9DINO</name>
<dbReference type="PANTHER" id="PTHR12547:SF18">
    <property type="entry name" value="PROTEIN TIS11"/>
    <property type="match status" value="1"/>
</dbReference>
<protein>
    <recommendedName>
        <fullName evidence="7">C3H1-type domain-containing protein</fullName>
    </recommendedName>
</protein>
<evidence type="ECO:0000256" key="2">
    <source>
        <dbReference type="ARBA" id="ARBA00022737"/>
    </source>
</evidence>
<feature type="region of interest" description="Disordered" evidence="6">
    <location>
        <begin position="146"/>
        <end position="166"/>
    </location>
</feature>